<reference evidence="3" key="1">
    <citation type="submission" date="2017-06" db="EMBL/GenBank/DDBJ databases">
        <title>Genome analysis of Fimbriiglobus ruber SP5, the first member of the order Planctomycetales with confirmed chitinolytic capability.</title>
        <authorList>
            <person name="Ravin N.V."/>
            <person name="Rakitin A.L."/>
            <person name="Ivanova A.A."/>
            <person name="Beletsky A.V."/>
            <person name="Kulichevskaya I.S."/>
            <person name="Mardanov A.V."/>
            <person name="Dedysh S.N."/>
        </authorList>
    </citation>
    <scope>NUCLEOTIDE SEQUENCE [LARGE SCALE GENOMIC DNA]</scope>
    <source>
        <strain evidence="3">SP5</strain>
    </source>
</reference>
<name>A0A225DNU3_9BACT</name>
<dbReference type="Pfam" id="PF14243">
    <property type="entry name" value="R2K_3"/>
    <property type="match status" value="1"/>
</dbReference>
<dbReference type="Proteomes" id="UP000214646">
    <property type="component" value="Unassembled WGS sequence"/>
</dbReference>
<gene>
    <name evidence="2" type="ORF">FRUB_05167</name>
</gene>
<dbReference type="RefSeq" id="WP_088256203.1">
    <property type="nucleotide sequence ID" value="NZ_NIDE01000008.1"/>
</dbReference>
<dbReference type="EMBL" id="NIDE01000008">
    <property type="protein sequence ID" value="OWK40248.1"/>
    <property type="molecule type" value="Genomic_DNA"/>
</dbReference>
<protein>
    <recommendedName>
        <fullName evidence="1">ATP-grasp domain-containing protein</fullName>
    </recommendedName>
</protein>
<evidence type="ECO:0000313" key="3">
    <source>
        <dbReference type="Proteomes" id="UP000214646"/>
    </source>
</evidence>
<keyword evidence="3" id="KW-1185">Reference proteome</keyword>
<dbReference type="OrthoDB" id="273203at2"/>
<dbReference type="AlphaFoldDB" id="A0A225DNU3"/>
<feature type="domain" description="ATP-grasp" evidence="1">
    <location>
        <begin position="104"/>
        <end position="257"/>
    </location>
</feature>
<dbReference type="InterPro" id="IPR025643">
    <property type="entry name" value="R2K_3"/>
</dbReference>
<comment type="caution">
    <text evidence="2">The sequence shown here is derived from an EMBL/GenBank/DDBJ whole genome shotgun (WGS) entry which is preliminary data.</text>
</comment>
<evidence type="ECO:0000259" key="1">
    <source>
        <dbReference type="Pfam" id="PF14243"/>
    </source>
</evidence>
<organism evidence="2 3">
    <name type="scientific">Fimbriiglobus ruber</name>
    <dbReference type="NCBI Taxonomy" id="1908690"/>
    <lineage>
        <taxon>Bacteria</taxon>
        <taxon>Pseudomonadati</taxon>
        <taxon>Planctomycetota</taxon>
        <taxon>Planctomycetia</taxon>
        <taxon>Gemmatales</taxon>
        <taxon>Gemmataceae</taxon>
        <taxon>Fimbriiglobus</taxon>
    </lineage>
</organism>
<proteinExistence type="predicted"/>
<sequence>MELFYDERDDALHEARGSQILYWLDDLGAKPLAEAGIDDSGFVFAGARSIEDYTHLAAGRPHLRDQPEERAPLLRLDSILDALAVACVDMPTPRTWRLPLDAPLPEDLTYPLFVRAAHTSLKLGGQISKVRQESELVAEAAELRRVLGWDALILAREWCVLADAGSGVYGPIPQEIRVWIVDGAPYAWSFHHLNVLARPNGFPPSRADLRKLRKLALQVAGAFRSRFAVADFARLIIGGWVFIEAGPGSCAGTAHEGVFKAVAARLRGDRVNIIADAVGGIFEEVG</sequence>
<accession>A0A225DNU3</accession>
<evidence type="ECO:0000313" key="2">
    <source>
        <dbReference type="EMBL" id="OWK40248.1"/>
    </source>
</evidence>